<sequence length="258" mass="29233">MKKTILHHSFWKELKKWTGLLIQVMYLVHLQTSLFKIVNWLILKSPKQNSNMTSSPIGIPKVHSVTDAEVSRLVESLPNMRSRFDNMDANDLHFPLSHSLDSISKSLEETLCRINESQCVKLDVENEIQSEMEHSNEGIHNSEDLENAVSSSTFGDSSKVLVDSEASWRIWPFSFKRSRSRKIPQQPLNDSRSFDSENLSECNLPTDKDNGVIKPKVTKKMVRANTPTSEELASLNLKEGRNVVTFTFFHCNAGEAAG</sequence>
<reference evidence="2" key="1">
    <citation type="submission" date="2022-10" db="EMBL/GenBank/DDBJ databases">
        <authorList>
            <person name="Hyden B.L."/>
            <person name="Feng K."/>
            <person name="Yates T."/>
            <person name="Jawdy S."/>
            <person name="Smart L.B."/>
            <person name="Muchero W."/>
        </authorList>
    </citation>
    <scope>NUCLEOTIDE SEQUENCE</scope>
    <source>
        <tissue evidence="2">Shoot tip</tissue>
    </source>
</reference>
<proteinExistence type="predicted"/>
<keyword evidence="3" id="KW-1185">Reference proteome</keyword>
<feature type="region of interest" description="Disordered" evidence="1">
    <location>
        <begin position="182"/>
        <end position="208"/>
    </location>
</feature>
<dbReference type="InterPro" id="IPR026058">
    <property type="entry name" value="LIPIN"/>
</dbReference>
<evidence type="ECO:0000313" key="2">
    <source>
        <dbReference type="EMBL" id="KAJ6328131.1"/>
    </source>
</evidence>
<dbReference type="PANTHER" id="PTHR12181">
    <property type="entry name" value="LIPIN"/>
    <property type="match status" value="1"/>
</dbReference>
<evidence type="ECO:0000313" key="3">
    <source>
        <dbReference type="Proteomes" id="UP001141253"/>
    </source>
</evidence>
<accession>A0ABQ9A793</accession>
<protein>
    <submittedName>
        <fullName evidence="2">Uncharacterized protein</fullName>
    </submittedName>
</protein>
<organism evidence="2 3">
    <name type="scientific">Salix suchowensis</name>
    <dbReference type="NCBI Taxonomy" id="1278906"/>
    <lineage>
        <taxon>Eukaryota</taxon>
        <taxon>Viridiplantae</taxon>
        <taxon>Streptophyta</taxon>
        <taxon>Embryophyta</taxon>
        <taxon>Tracheophyta</taxon>
        <taxon>Spermatophyta</taxon>
        <taxon>Magnoliopsida</taxon>
        <taxon>eudicotyledons</taxon>
        <taxon>Gunneridae</taxon>
        <taxon>Pentapetalae</taxon>
        <taxon>rosids</taxon>
        <taxon>fabids</taxon>
        <taxon>Malpighiales</taxon>
        <taxon>Salicaceae</taxon>
        <taxon>Saliceae</taxon>
        <taxon>Salix</taxon>
    </lineage>
</organism>
<gene>
    <name evidence="2" type="ORF">OIU77_009926</name>
</gene>
<dbReference type="Proteomes" id="UP001141253">
    <property type="component" value="Chromosome 14"/>
</dbReference>
<feature type="compositionally biased region" description="Polar residues" evidence="1">
    <location>
        <begin position="186"/>
        <end position="203"/>
    </location>
</feature>
<reference evidence="2" key="2">
    <citation type="journal article" date="2023" name="Int. J. Mol. Sci.">
        <title>De Novo Assembly and Annotation of 11 Diverse Shrub Willow (Salix) Genomes Reveals Novel Gene Organization in Sex-Linked Regions.</title>
        <authorList>
            <person name="Hyden B."/>
            <person name="Feng K."/>
            <person name="Yates T.B."/>
            <person name="Jawdy S."/>
            <person name="Cereghino C."/>
            <person name="Smart L.B."/>
            <person name="Muchero W."/>
        </authorList>
    </citation>
    <scope>NUCLEOTIDE SEQUENCE</scope>
    <source>
        <tissue evidence="2">Shoot tip</tissue>
    </source>
</reference>
<dbReference type="EMBL" id="JAPFFI010000022">
    <property type="protein sequence ID" value="KAJ6328131.1"/>
    <property type="molecule type" value="Genomic_DNA"/>
</dbReference>
<name>A0ABQ9A793_9ROSI</name>
<dbReference type="PANTHER" id="PTHR12181:SF12">
    <property type="entry name" value="PHOSPHATIDATE PHOSPHATASE"/>
    <property type="match status" value="1"/>
</dbReference>
<evidence type="ECO:0000256" key="1">
    <source>
        <dbReference type="SAM" id="MobiDB-lite"/>
    </source>
</evidence>
<comment type="caution">
    <text evidence="2">The sequence shown here is derived from an EMBL/GenBank/DDBJ whole genome shotgun (WGS) entry which is preliminary data.</text>
</comment>